<gene>
    <name evidence="2" type="ORF">DXN05_08085</name>
</gene>
<dbReference type="GO" id="GO:0016787">
    <property type="term" value="F:hydrolase activity"/>
    <property type="evidence" value="ECO:0007669"/>
    <property type="project" value="UniProtKB-KW"/>
</dbReference>
<feature type="transmembrane region" description="Helical" evidence="1">
    <location>
        <begin position="147"/>
        <end position="171"/>
    </location>
</feature>
<feature type="transmembrane region" description="Helical" evidence="1">
    <location>
        <begin position="183"/>
        <end position="205"/>
    </location>
</feature>
<evidence type="ECO:0000256" key="1">
    <source>
        <dbReference type="SAM" id="Phobius"/>
    </source>
</evidence>
<reference evidence="2 3" key="1">
    <citation type="submission" date="2018-08" db="EMBL/GenBank/DDBJ databases">
        <title>Chitinophagaceae sp. K23C18032701, a novel bacterium isolated from forest soil.</title>
        <authorList>
            <person name="Wang C."/>
        </authorList>
    </citation>
    <scope>NUCLEOTIDE SEQUENCE [LARGE SCALE GENOMIC DNA]</scope>
    <source>
        <strain evidence="2 3">K23C18032701</strain>
    </source>
</reference>
<dbReference type="PANTHER" id="PTHR40031">
    <property type="entry name" value="HYPOTHETICAL MEMBRANE SPANNING PROTEIN"/>
    <property type="match status" value="1"/>
</dbReference>
<dbReference type="Proteomes" id="UP000261284">
    <property type="component" value="Unassembled WGS sequence"/>
</dbReference>
<proteinExistence type="predicted"/>
<dbReference type="AlphaFoldDB" id="A0A3E1NLB4"/>
<keyword evidence="3" id="KW-1185">Reference proteome</keyword>
<sequence length="360" mass="40710">MVIKASLLPAIFLLVYGHTLSANKLDSLTHMALGACLGEITAGKRLGKAALLMGAVAGNLPDLDVLAALWLRPAANLLAHRGFTHSFTGIALVTMLLAFMMNKWHQRNMQYRHWVWFIGSQLLLHIVIDACNAYGTGWWEPFNHTRVSFNLLFVADPLFAIAPFIATLILLVKHGSYLRRKPIAAVALSCCLLYVVQAIVCKAVINTRFNRQLSTIPGNTVQRYFTTPSPFNTWLWYVVAETGSGYYTGYMSVFDGKAGMPLHYFPRNNQLLRGVRDTTELRHLLRFSKGYYTIVPVENYFVFNDLRFGQAGGWYDAAAPFSFHYYIQSPEGNMMVLQRGRFAGWSWPVLRSLWQRIRGT</sequence>
<keyword evidence="1" id="KW-0812">Transmembrane</keyword>
<organism evidence="2 3">
    <name type="scientific">Deminuibacter soli</name>
    <dbReference type="NCBI Taxonomy" id="2291815"/>
    <lineage>
        <taxon>Bacteria</taxon>
        <taxon>Pseudomonadati</taxon>
        <taxon>Bacteroidota</taxon>
        <taxon>Chitinophagia</taxon>
        <taxon>Chitinophagales</taxon>
        <taxon>Chitinophagaceae</taxon>
        <taxon>Deminuibacter</taxon>
    </lineage>
</organism>
<name>A0A3E1NLB4_9BACT</name>
<dbReference type="PANTHER" id="PTHR40031:SF1">
    <property type="entry name" value="MEMBRANE-BOUND METAL-DEPENDENT HYDROLASE"/>
    <property type="match status" value="1"/>
</dbReference>
<keyword evidence="2" id="KW-0378">Hydrolase</keyword>
<keyword evidence="1" id="KW-0472">Membrane</keyword>
<protein>
    <submittedName>
        <fullName evidence="2">Metal-dependent hydrolase</fullName>
    </submittedName>
</protein>
<dbReference type="Pfam" id="PF04307">
    <property type="entry name" value="YdjM"/>
    <property type="match status" value="1"/>
</dbReference>
<accession>A0A3E1NLB4</accession>
<evidence type="ECO:0000313" key="2">
    <source>
        <dbReference type="EMBL" id="RFM28730.1"/>
    </source>
</evidence>
<keyword evidence="1" id="KW-1133">Transmembrane helix</keyword>
<feature type="transmembrane region" description="Helical" evidence="1">
    <location>
        <begin position="83"/>
        <end position="102"/>
    </location>
</feature>
<dbReference type="InterPro" id="IPR007404">
    <property type="entry name" value="YdjM-like"/>
</dbReference>
<comment type="caution">
    <text evidence="2">The sequence shown here is derived from an EMBL/GenBank/DDBJ whole genome shotgun (WGS) entry which is preliminary data.</text>
</comment>
<dbReference type="EMBL" id="QTJU01000002">
    <property type="protein sequence ID" value="RFM28730.1"/>
    <property type="molecule type" value="Genomic_DNA"/>
</dbReference>
<evidence type="ECO:0000313" key="3">
    <source>
        <dbReference type="Proteomes" id="UP000261284"/>
    </source>
</evidence>
<dbReference type="InterPro" id="IPR053170">
    <property type="entry name" value="Transcription_regulator"/>
</dbReference>
<feature type="transmembrane region" description="Helical" evidence="1">
    <location>
        <begin position="114"/>
        <end position="135"/>
    </location>
</feature>